<dbReference type="Gene3D" id="2.30.180.10">
    <property type="entry name" value="FAS1 domain"/>
    <property type="match status" value="1"/>
</dbReference>
<protein>
    <submittedName>
        <fullName evidence="13">Multiple epidermal growth factor-like domains protein 11</fullName>
    </submittedName>
</protein>
<name>A0A9W9ZHX6_9CNID</name>
<keyword evidence="2 8" id="KW-0245">EGF-like domain</keyword>
<comment type="subcellular location">
    <subcellularLocation>
        <location evidence="1">Membrane</location>
        <topology evidence="1">Single-pass membrane protein</topology>
    </subcellularLocation>
</comment>
<evidence type="ECO:0000256" key="10">
    <source>
        <dbReference type="SAM" id="Phobius"/>
    </source>
</evidence>
<evidence type="ECO:0000256" key="9">
    <source>
        <dbReference type="SAM" id="MobiDB-lite"/>
    </source>
</evidence>
<dbReference type="Gene3D" id="2.10.25.10">
    <property type="entry name" value="Laminin"/>
    <property type="match status" value="1"/>
</dbReference>
<evidence type="ECO:0000256" key="5">
    <source>
        <dbReference type="ARBA" id="ARBA00023136"/>
    </source>
</evidence>
<dbReference type="Pfam" id="PF02469">
    <property type="entry name" value="Fasciclin"/>
    <property type="match status" value="1"/>
</dbReference>
<dbReference type="SMART" id="SM00181">
    <property type="entry name" value="EGF"/>
    <property type="match status" value="3"/>
</dbReference>
<evidence type="ECO:0000256" key="1">
    <source>
        <dbReference type="ARBA" id="ARBA00004167"/>
    </source>
</evidence>
<feature type="domain" description="FAS1" evidence="12">
    <location>
        <begin position="187"/>
        <end position="315"/>
    </location>
</feature>
<keyword evidence="14" id="KW-1185">Reference proteome</keyword>
<dbReference type="InterPro" id="IPR000782">
    <property type="entry name" value="FAS1_domain"/>
</dbReference>
<dbReference type="EMBL" id="MU826107">
    <property type="protein sequence ID" value="KAJ7381670.1"/>
    <property type="molecule type" value="Genomic_DNA"/>
</dbReference>
<keyword evidence="4 10" id="KW-1133">Transmembrane helix</keyword>
<gene>
    <name evidence="13" type="primary">MEGF11</name>
    <name evidence="13" type="ORF">OS493_039737</name>
</gene>
<feature type="domain" description="EGF-like" evidence="11">
    <location>
        <begin position="74"/>
        <end position="115"/>
    </location>
</feature>
<feature type="compositionally biased region" description="Low complexity" evidence="9">
    <location>
        <begin position="326"/>
        <end position="347"/>
    </location>
</feature>
<evidence type="ECO:0000256" key="4">
    <source>
        <dbReference type="ARBA" id="ARBA00022989"/>
    </source>
</evidence>
<dbReference type="PROSITE" id="PS00022">
    <property type="entry name" value="EGF_1"/>
    <property type="match status" value="1"/>
</dbReference>
<evidence type="ECO:0000259" key="11">
    <source>
        <dbReference type="PROSITE" id="PS50026"/>
    </source>
</evidence>
<evidence type="ECO:0000313" key="14">
    <source>
        <dbReference type="Proteomes" id="UP001163046"/>
    </source>
</evidence>
<feature type="transmembrane region" description="Helical" evidence="10">
    <location>
        <begin position="383"/>
        <end position="405"/>
    </location>
</feature>
<keyword evidence="6 8" id="KW-1015">Disulfide bond</keyword>
<dbReference type="SUPFAM" id="SSF57196">
    <property type="entry name" value="EGF/Laminin"/>
    <property type="match status" value="1"/>
</dbReference>
<accession>A0A9W9ZHX6</accession>
<comment type="caution">
    <text evidence="8">Lacks conserved residue(s) required for the propagation of feature annotation.</text>
</comment>
<dbReference type="SMART" id="SM00554">
    <property type="entry name" value="FAS1"/>
    <property type="match status" value="1"/>
</dbReference>
<dbReference type="PROSITE" id="PS50213">
    <property type="entry name" value="FAS1"/>
    <property type="match status" value="1"/>
</dbReference>
<dbReference type="PANTHER" id="PTHR24038">
    <property type="entry name" value="STABILIN"/>
    <property type="match status" value="1"/>
</dbReference>
<dbReference type="InterPro" id="IPR024731">
    <property type="entry name" value="NELL2-like_EGF"/>
</dbReference>
<evidence type="ECO:0000256" key="2">
    <source>
        <dbReference type="ARBA" id="ARBA00022536"/>
    </source>
</evidence>
<comment type="caution">
    <text evidence="13">The sequence shown here is derived from an EMBL/GenBank/DDBJ whole genome shotgun (WGS) entry which is preliminary data.</text>
</comment>
<organism evidence="13 14">
    <name type="scientific">Desmophyllum pertusum</name>
    <dbReference type="NCBI Taxonomy" id="174260"/>
    <lineage>
        <taxon>Eukaryota</taxon>
        <taxon>Metazoa</taxon>
        <taxon>Cnidaria</taxon>
        <taxon>Anthozoa</taxon>
        <taxon>Hexacorallia</taxon>
        <taxon>Scleractinia</taxon>
        <taxon>Caryophylliina</taxon>
        <taxon>Caryophylliidae</taxon>
        <taxon>Desmophyllum</taxon>
    </lineage>
</organism>
<sequence>MEICWVASRYVYNDKGSGDVAKTFMDRNVWLPCSRRGLCIDGVNGNGKCACNSPFNGTACEQCMNNSSDSCPAPTVDCKADNGGCHVFAICSQTAVDRLTCSCKPGYHGDGYYCQMIDLCETNNGGCGVNTTCFVHCTGSTCRPRHPLSPCSQNHGGCSIHANCYYDGFEVTCGCRSGFAGDGFTCEGTIIQVLKETRTATEFYKALYQLTTLSSEATSLFQDLESQSKTFTVFVPVNSAVHIKKFTLHVMKNHILSGRFPLNNMSSDLSLTTLAGTKLHIKKLTNGQVVVNGVAHVIGDLPATNGLVHVIDQMIPTVGPLPPTTVTPTKPTEPTEPSTETTGIPTSKQTSQPLLLHPVEPSVPGINAKARKQESSVWARGAIAWYQSLVPSCLCCLIAFIFWFCEKEQIFLSRAFYQKECRHSAV</sequence>
<dbReference type="PROSITE" id="PS50026">
    <property type="entry name" value="EGF_3"/>
    <property type="match status" value="2"/>
</dbReference>
<evidence type="ECO:0000256" key="3">
    <source>
        <dbReference type="ARBA" id="ARBA00022692"/>
    </source>
</evidence>
<dbReference type="Proteomes" id="UP001163046">
    <property type="component" value="Unassembled WGS sequence"/>
</dbReference>
<feature type="region of interest" description="Disordered" evidence="9">
    <location>
        <begin position="321"/>
        <end position="351"/>
    </location>
</feature>
<dbReference type="PANTHER" id="PTHR24038:SF11">
    <property type="entry name" value="INTEGRIN BETA-LIKE PROTEIN E"/>
    <property type="match status" value="1"/>
</dbReference>
<evidence type="ECO:0000313" key="13">
    <source>
        <dbReference type="EMBL" id="KAJ7381670.1"/>
    </source>
</evidence>
<dbReference type="Pfam" id="PF12947">
    <property type="entry name" value="EGF_3"/>
    <property type="match status" value="2"/>
</dbReference>
<dbReference type="PROSITE" id="PS01186">
    <property type="entry name" value="EGF_2"/>
    <property type="match status" value="2"/>
</dbReference>
<evidence type="ECO:0000259" key="12">
    <source>
        <dbReference type="PROSITE" id="PS50213"/>
    </source>
</evidence>
<reference evidence="13" key="1">
    <citation type="submission" date="2023-01" db="EMBL/GenBank/DDBJ databases">
        <title>Genome assembly of the deep-sea coral Lophelia pertusa.</title>
        <authorList>
            <person name="Herrera S."/>
            <person name="Cordes E."/>
        </authorList>
    </citation>
    <scope>NUCLEOTIDE SEQUENCE</scope>
    <source>
        <strain evidence="13">USNM1676648</strain>
        <tissue evidence="13">Polyp</tissue>
    </source>
</reference>
<keyword evidence="7" id="KW-0325">Glycoprotein</keyword>
<dbReference type="GO" id="GO:0016020">
    <property type="term" value="C:membrane"/>
    <property type="evidence" value="ECO:0007669"/>
    <property type="project" value="UniProtKB-SubCell"/>
</dbReference>
<dbReference type="AlphaFoldDB" id="A0A9W9ZHX6"/>
<dbReference type="InterPro" id="IPR000742">
    <property type="entry name" value="EGF"/>
</dbReference>
<evidence type="ECO:0000256" key="8">
    <source>
        <dbReference type="PROSITE-ProRule" id="PRU00076"/>
    </source>
</evidence>
<keyword evidence="3 10" id="KW-0812">Transmembrane</keyword>
<evidence type="ECO:0000256" key="6">
    <source>
        <dbReference type="ARBA" id="ARBA00023157"/>
    </source>
</evidence>
<evidence type="ECO:0000256" key="7">
    <source>
        <dbReference type="ARBA" id="ARBA00023180"/>
    </source>
</evidence>
<feature type="disulfide bond" evidence="8">
    <location>
        <begin position="51"/>
        <end position="60"/>
    </location>
</feature>
<proteinExistence type="predicted"/>
<feature type="domain" description="EGF-like" evidence="11">
    <location>
        <begin position="24"/>
        <end position="61"/>
    </location>
</feature>
<keyword evidence="5 10" id="KW-0472">Membrane</keyword>
<dbReference type="InterPro" id="IPR036378">
    <property type="entry name" value="FAS1_dom_sf"/>
</dbReference>
<dbReference type="OrthoDB" id="5988831at2759"/>
<dbReference type="SUPFAM" id="SSF82153">
    <property type="entry name" value="FAS1 domain"/>
    <property type="match status" value="1"/>
</dbReference>